<evidence type="ECO:0000256" key="1">
    <source>
        <dbReference type="SAM" id="Phobius"/>
    </source>
</evidence>
<sequence length="62" mass="7356">MHKQDRKNYLVVITVYILVRLIVLIRDNNLSLSYFLNYELSGVIGFVIGYTLLYYIVLKKDK</sequence>
<comment type="caution">
    <text evidence="2">The sequence shown here is derived from an EMBL/GenBank/DDBJ whole genome shotgun (WGS) entry which is preliminary data.</text>
</comment>
<evidence type="ECO:0000313" key="2">
    <source>
        <dbReference type="EMBL" id="GGC92123.1"/>
    </source>
</evidence>
<dbReference type="EMBL" id="BMKI01000004">
    <property type="protein sequence ID" value="GGC92123.1"/>
    <property type="molecule type" value="Genomic_DNA"/>
</dbReference>
<keyword evidence="1" id="KW-0812">Transmembrane</keyword>
<proteinExistence type="predicted"/>
<feature type="transmembrane region" description="Helical" evidence="1">
    <location>
        <begin position="9"/>
        <end position="26"/>
    </location>
</feature>
<evidence type="ECO:0000313" key="3">
    <source>
        <dbReference type="Proteomes" id="UP000630615"/>
    </source>
</evidence>
<dbReference type="Proteomes" id="UP000630615">
    <property type="component" value="Unassembled WGS sequence"/>
</dbReference>
<feature type="transmembrane region" description="Helical" evidence="1">
    <location>
        <begin position="38"/>
        <end position="58"/>
    </location>
</feature>
<gene>
    <name evidence="2" type="ORF">GCM10011573_22140</name>
</gene>
<accession>A0ABQ1PA18</accession>
<keyword evidence="3" id="KW-1185">Reference proteome</keyword>
<protein>
    <submittedName>
        <fullName evidence="2">Uncharacterized protein</fullName>
    </submittedName>
</protein>
<keyword evidence="1" id="KW-1133">Transmembrane helix</keyword>
<name>A0ABQ1PA18_9ENTE</name>
<keyword evidence="1" id="KW-0472">Membrane</keyword>
<reference evidence="3" key="1">
    <citation type="journal article" date="2019" name="Int. J. Syst. Evol. Microbiol.">
        <title>The Global Catalogue of Microorganisms (GCM) 10K type strain sequencing project: providing services to taxonomists for standard genome sequencing and annotation.</title>
        <authorList>
            <consortium name="The Broad Institute Genomics Platform"/>
            <consortium name="The Broad Institute Genome Sequencing Center for Infectious Disease"/>
            <person name="Wu L."/>
            <person name="Ma J."/>
        </authorList>
    </citation>
    <scope>NUCLEOTIDE SEQUENCE [LARGE SCALE GENOMIC DNA]</scope>
    <source>
        <strain evidence="3">CGMCC 1.15942</strain>
    </source>
</reference>
<organism evidence="2 3">
    <name type="scientific">Enterococcus wangshanyuanii</name>
    <dbReference type="NCBI Taxonomy" id="2005703"/>
    <lineage>
        <taxon>Bacteria</taxon>
        <taxon>Bacillati</taxon>
        <taxon>Bacillota</taxon>
        <taxon>Bacilli</taxon>
        <taxon>Lactobacillales</taxon>
        <taxon>Enterococcaceae</taxon>
        <taxon>Enterococcus</taxon>
    </lineage>
</organism>